<accession>A0ABW6QZT4</accession>
<organism evidence="1 2">
    <name type="scientific">Nocardia suismassiliense</name>
    <dbReference type="NCBI Taxonomy" id="2077092"/>
    <lineage>
        <taxon>Bacteria</taxon>
        <taxon>Bacillati</taxon>
        <taxon>Actinomycetota</taxon>
        <taxon>Actinomycetes</taxon>
        <taxon>Mycobacteriales</taxon>
        <taxon>Nocardiaceae</taxon>
        <taxon>Nocardia</taxon>
    </lineage>
</organism>
<dbReference type="RefSeq" id="WP_387722084.1">
    <property type="nucleotide sequence ID" value="NZ_JBIAPI010000008.1"/>
</dbReference>
<evidence type="ECO:0000313" key="2">
    <source>
        <dbReference type="Proteomes" id="UP001601948"/>
    </source>
</evidence>
<comment type="caution">
    <text evidence="1">The sequence shown here is derived from an EMBL/GenBank/DDBJ whole genome shotgun (WGS) entry which is preliminary data.</text>
</comment>
<proteinExistence type="predicted"/>
<reference evidence="1 2" key="1">
    <citation type="submission" date="2024-10" db="EMBL/GenBank/DDBJ databases">
        <title>The Natural Products Discovery Center: Release of the First 8490 Sequenced Strains for Exploring Actinobacteria Biosynthetic Diversity.</title>
        <authorList>
            <person name="Kalkreuter E."/>
            <person name="Kautsar S.A."/>
            <person name="Yang D."/>
            <person name="Bader C.D."/>
            <person name="Teijaro C.N."/>
            <person name="Fluegel L."/>
            <person name="Davis C.M."/>
            <person name="Simpson J.R."/>
            <person name="Lauterbach L."/>
            <person name="Steele A.D."/>
            <person name="Gui C."/>
            <person name="Meng S."/>
            <person name="Li G."/>
            <person name="Viehrig K."/>
            <person name="Ye F."/>
            <person name="Su P."/>
            <person name="Kiefer A.F."/>
            <person name="Nichols A."/>
            <person name="Cepeda A.J."/>
            <person name="Yan W."/>
            <person name="Fan B."/>
            <person name="Jiang Y."/>
            <person name="Adhikari A."/>
            <person name="Zheng C.-J."/>
            <person name="Schuster L."/>
            <person name="Cowan T.M."/>
            <person name="Smanski M.J."/>
            <person name="Chevrette M.G."/>
            <person name="De Carvalho L.P.S."/>
            <person name="Shen B."/>
        </authorList>
    </citation>
    <scope>NUCLEOTIDE SEQUENCE [LARGE SCALE GENOMIC DNA]</scope>
    <source>
        <strain evidence="1 2">NPDC003040</strain>
    </source>
</reference>
<sequence length="97" mass="11155">MFLLHQGDRRGIIAAGALTDGVIRHHGPDWPSMTCVRFETVLPIEDRLPREDLLNKDPNGPWLRAQTSGVELDHRQLQLIESLWAQHLKTLQRDRTV</sequence>
<name>A0ABW6QZT4_9NOCA</name>
<gene>
    <name evidence="1" type="ORF">ACFYV7_28030</name>
</gene>
<protein>
    <submittedName>
        <fullName evidence="1">Uncharacterized protein</fullName>
    </submittedName>
</protein>
<dbReference type="EMBL" id="JBIAPI010000008">
    <property type="protein sequence ID" value="MFF3226674.1"/>
    <property type="molecule type" value="Genomic_DNA"/>
</dbReference>
<keyword evidence="2" id="KW-1185">Reference proteome</keyword>
<evidence type="ECO:0000313" key="1">
    <source>
        <dbReference type="EMBL" id="MFF3226674.1"/>
    </source>
</evidence>
<dbReference type="Proteomes" id="UP001601948">
    <property type="component" value="Unassembled WGS sequence"/>
</dbReference>